<feature type="domain" description="Glycosyltransferase 2-like" evidence="1">
    <location>
        <begin position="6"/>
        <end position="165"/>
    </location>
</feature>
<name>A0A9D1L2G9_9BACT</name>
<dbReference type="SUPFAM" id="SSF53448">
    <property type="entry name" value="Nucleotide-diphospho-sugar transferases"/>
    <property type="match status" value="1"/>
</dbReference>
<dbReference type="AlphaFoldDB" id="A0A9D1L2G9"/>
<organism evidence="2 3">
    <name type="scientific">Candidatus Fimihabitans intestinipullorum</name>
    <dbReference type="NCBI Taxonomy" id="2840820"/>
    <lineage>
        <taxon>Bacteria</taxon>
        <taxon>Bacillati</taxon>
        <taxon>Mycoplasmatota</taxon>
        <taxon>Mycoplasmatota incertae sedis</taxon>
        <taxon>Candidatus Fimihabitans</taxon>
    </lineage>
</organism>
<evidence type="ECO:0000313" key="3">
    <source>
        <dbReference type="Proteomes" id="UP000824087"/>
    </source>
</evidence>
<dbReference type="InterPro" id="IPR029044">
    <property type="entry name" value="Nucleotide-diphossugar_trans"/>
</dbReference>
<dbReference type="GO" id="GO:0006487">
    <property type="term" value="P:protein N-linked glycosylation"/>
    <property type="evidence" value="ECO:0007669"/>
    <property type="project" value="TreeGrafter"/>
</dbReference>
<dbReference type="Proteomes" id="UP000824087">
    <property type="component" value="Unassembled WGS sequence"/>
</dbReference>
<evidence type="ECO:0000259" key="1">
    <source>
        <dbReference type="Pfam" id="PF00535"/>
    </source>
</evidence>
<comment type="caution">
    <text evidence="2">The sequence shown here is derived from an EMBL/GenBank/DDBJ whole genome shotgun (WGS) entry which is preliminary data.</text>
</comment>
<reference evidence="2" key="1">
    <citation type="submission" date="2020-10" db="EMBL/GenBank/DDBJ databases">
        <authorList>
            <person name="Gilroy R."/>
        </authorList>
    </citation>
    <scope>NUCLEOTIDE SEQUENCE</scope>
    <source>
        <strain evidence="2">CHK197-8231</strain>
    </source>
</reference>
<dbReference type="InterPro" id="IPR001173">
    <property type="entry name" value="Glyco_trans_2-like"/>
</dbReference>
<dbReference type="CDD" id="cd04179">
    <property type="entry name" value="DPM_DPG-synthase_like"/>
    <property type="match status" value="1"/>
</dbReference>
<dbReference type="PANTHER" id="PTHR10859">
    <property type="entry name" value="GLYCOSYL TRANSFERASE"/>
    <property type="match status" value="1"/>
</dbReference>
<gene>
    <name evidence="2" type="ORF">IAD49_03040</name>
</gene>
<protein>
    <submittedName>
        <fullName evidence="2">Glycosyltransferase family 2 protein</fullName>
    </submittedName>
</protein>
<dbReference type="Gene3D" id="3.90.550.10">
    <property type="entry name" value="Spore Coat Polysaccharide Biosynthesis Protein SpsA, Chain A"/>
    <property type="match status" value="1"/>
</dbReference>
<sequence>MKKLVVVIPAYNPPERMISYVDEIGKLDFLKIVVVNDGSENQFQFIFDQLQQRDDVIILNNRKNMGQGYSLKKAYKFILKQSYDCRGVITVDADGQHSVSDVEKLSKRFLEEPTVARLGVRNFNEKQVPLTRKFANNLTNFLFAHFYHKKISDTQSGLRVFPLKLLPELCKIPGDRFEYALMVLIDFAHNDRELREDEIQTIYHKGKKTSTFRPVQDSIRVYRMMWKGKRK</sequence>
<proteinExistence type="predicted"/>
<dbReference type="Pfam" id="PF00535">
    <property type="entry name" value="Glycos_transf_2"/>
    <property type="match status" value="1"/>
</dbReference>
<reference evidence="2" key="2">
    <citation type="journal article" date="2021" name="PeerJ">
        <title>Extensive microbial diversity within the chicken gut microbiome revealed by metagenomics and culture.</title>
        <authorList>
            <person name="Gilroy R."/>
            <person name="Ravi A."/>
            <person name="Getino M."/>
            <person name="Pursley I."/>
            <person name="Horton D.L."/>
            <person name="Alikhan N.F."/>
            <person name="Baker D."/>
            <person name="Gharbi K."/>
            <person name="Hall N."/>
            <person name="Watson M."/>
            <person name="Adriaenssens E.M."/>
            <person name="Foster-Nyarko E."/>
            <person name="Jarju S."/>
            <person name="Secka A."/>
            <person name="Antonio M."/>
            <person name="Oren A."/>
            <person name="Chaudhuri R.R."/>
            <person name="La Ragione R."/>
            <person name="Hildebrand F."/>
            <person name="Pallen M.J."/>
        </authorList>
    </citation>
    <scope>NUCLEOTIDE SEQUENCE</scope>
    <source>
        <strain evidence="2">CHK197-8231</strain>
    </source>
</reference>
<dbReference type="EMBL" id="DVML01000017">
    <property type="protein sequence ID" value="HIU22539.1"/>
    <property type="molecule type" value="Genomic_DNA"/>
</dbReference>
<dbReference type="PANTHER" id="PTHR10859:SF114">
    <property type="entry name" value="DOLICHOL-PHOSPHATE MANNOSYLTRANSFERASE"/>
    <property type="match status" value="1"/>
</dbReference>
<evidence type="ECO:0000313" key="2">
    <source>
        <dbReference type="EMBL" id="HIU22539.1"/>
    </source>
</evidence>
<accession>A0A9D1L2G9</accession>